<evidence type="ECO:0000259" key="9">
    <source>
        <dbReference type="PROSITE" id="PS51755"/>
    </source>
</evidence>
<name>A0A318SK05_9DEIO</name>
<keyword evidence="4 7" id="KW-0238">DNA-binding</keyword>
<dbReference type="PROSITE" id="PS51755">
    <property type="entry name" value="OMPR_PHOB"/>
    <property type="match status" value="1"/>
</dbReference>
<dbReference type="RefSeq" id="WP_110887468.1">
    <property type="nucleotide sequence ID" value="NZ_QJSX01000011.1"/>
</dbReference>
<dbReference type="Pfam" id="PF00486">
    <property type="entry name" value="Trans_reg_C"/>
    <property type="match status" value="1"/>
</dbReference>
<evidence type="ECO:0000313" key="11">
    <source>
        <dbReference type="Proteomes" id="UP000248326"/>
    </source>
</evidence>
<dbReference type="EMBL" id="QJSX01000011">
    <property type="protein sequence ID" value="PYE52888.1"/>
    <property type="molecule type" value="Genomic_DNA"/>
</dbReference>
<evidence type="ECO:0000256" key="6">
    <source>
        <dbReference type="PROSITE-ProRule" id="PRU00169"/>
    </source>
</evidence>
<dbReference type="SUPFAM" id="SSF52172">
    <property type="entry name" value="CheY-like"/>
    <property type="match status" value="1"/>
</dbReference>
<evidence type="ECO:0000256" key="4">
    <source>
        <dbReference type="ARBA" id="ARBA00023125"/>
    </source>
</evidence>
<dbReference type="PROSITE" id="PS50110">
    <property type="entry name" value="RESPONSE_REGULATORY"/>
    <property type="match status" value="1"/>
</dbReference>
<dbReference type="CDD" id="cd00383">
    <property type="entry name" value="trans_reg_C"/>
    <property type="match status" value="1"/>
</dbReference>
<dbReference type="SMART" id="SM00862">
    <property type="entry name" value="Trans_reg_C"/>
    <property type="match status" value="1"/>
</dbReference>
<dbReference type="GO" id="GO:0032993">
    <property type="term" value="C:protein-DNA complex"/>
    <property type="evidence" value="ECO:0007669"/>
    <property type="project" value="TreeGrafter"/>
</dbReference>
<dbReference type="Pfam" id="PF00072">
    <property type="entry name" value="Response_reg"/>
    <property type="match status" value="1"/>
</dbReference>
<keyword evidence="3" id="KW-0805">Transcription regulation</keyword>
<dbReference type="InterPro" id="IPR039420">
    <property type="entry name" value="WalR-like"/>
</dbReference>
<dbReference type="InterPro" id="IPR001867">
    <property type="entry name" value="OmpR/PhoB-type_DNA-bd"/>
</dbReference>
<proteinExistence type="predicted"/>
<protein>
    <submittedName>
        <fullName evidence="10">DNA-binding response OmpR family regulator</fullName>
    </submittedName>
</protein>
<keyword evidence="11" id="KW-1185">Reference proteome</keyword>
<sequence>MRLLFVEDDPRIAQPTLVALRDAGFEVTWRTSGRDGLEEALGGRYPLVILDVMLPDLDGFEVARRLREAGERGGLLFLTARDTLDDRVRGLDLGGDAYLTKPFAVPELLATLRALARRGAETRSVRVAFAGGRGEIDTTRRDVIWDGQDVTLTNREYTLLETLALSAGRWFSREELLDHVWGPDFDGEARIVDVYVRYVRRKLAPEAIDSERGRGYKLGGS</sequence>
<dbReference type="InterPro" id="IPR036388">
    <property type="entry name" value="WH-like_DNA-bd_sf"/>
</dbReference>
<dbReference type="PANTHER" id="PTHR48111:SF22">
    <property type="entry name" value="REGULATOR OF RPOS"/>
    <property type="match status" value="1"/>
</dbReference>
<dbReference type="OrthoDB" id="9790442at2"/>
<dbReference type="GO" id="GO:0005829">
    <property type="term" value="C:cytosol"/>
    <property type="evidence" value="ECO:0007669"/>
    <property type="project" value="TreeGrafter"/>
</dbReference>
<dbReference type="Gene3D" id="3.40.50.2300">
    <property type="match status" value="1"/>
</dbReference>
<dbReference type="GO" id="GO:0006355">
    <property type="term" value="P:regulation of DNA-templated transcription"/>
    <property type="evidence" value="ECO:0007669"/>
    <property type="project" value="InterPro"/>
</dbReference>
<dbReference type="PANTHER" id="PTHR48111">
    <property type="entry name" value="REGULATOR OF RPOS"/>
    <property type="match status" value="1"/>
</dbReference>
<feature type="DNA-binding region" description="OmpR/PhoB-type" evidence="7">
    <location>
        <begin position="124"/>
        <end position="220"/>
    </location>
</feature>
<evidence type="ECO:0000256" key="2">
    <source>
        <dbReference type="ARBA" id="ARBA00023012"/>
    </source>
</evidence>
<feature type="modified residue" description="4-aspartylphosphate" evidence="6">
    <location>
        <position position="51"/>
    </location>
</feature>
<dbReference type="InterPro" id="IPR001789">
    <property type="entry name" value="Sig_transdc_resp-reg_receiver"/>
</dbReference>
<reference evidence="10 11" key="1">
    <citation type="submission" date="2018-06" db="EMBL/GenBank/DDBJ databases">
        <title>Genomic Encyclopedia of Type Strains, Phase IV (KMG-IV): sequencing the most valuable type-strain genomes for metagenomic binning, comparative biology and taxonomic classification.</title>
        <authorList>
            <person name="Goeker M."/>
        </authorList>
    </citation>
    <scope>NUCLEOTIDE SEQUENCE [LARGE SCALE GENOMIC DNA]</scope>
    <source>
        <strain evidence="10 11">DSM 18048</strain>
    </source>
</reference>
<dbReference type="SUPFAM" id="SSF46894">
    <property type="entry name" value="C-terminal effector domain of the bipartite response regulators"/>
    <property type="match status" value="1"/>
</dbReference>
<gene>
    <name evidence="10" type="ORF">DES52_11160</name>
</gene>
<dbReference type="Gene3D" id="1.10.10.10">
    <property type="entry name" value="Winged helix-like DNA-binding domain superfamily/Winged helix DNA-binding domain"/>
    <property type="match status" value="1"/>
</dbReference>
<evidence type="ECO:0000256" key="1">
    <source>
        <dbReference type="ARBA" id="ARBA00022553"/>
    </source>
</evidence>
<accession>A0A318SK05</accession>
<dbReference type="InterPro" id="IPR016032">
    <property type="entry name" value="Sig_transdc_resp-reg_C-effctor"/>
</dbReference>
<keyword evidence="1 6" id="KW-0597">Phosphoprotein</keyword>
<feature type="domain" description="Response regulatory" evidence="8">
    <location>
        <begin position="2"/>
        <end position="116"/>
    </location>
</feature>
<dbReference type="Gene3D" id="6.10.250.690">
    <property type="match status" value="1"/>
</dbReference>
<evidence type="ECO:0000256" key="5">
    <source>
        <dbReference type="ARBA" id="ARBA00023163"/>
    </source>
</evidence>
<evidence type="ECO:0000259" key="8">
    <source>
        <dbReference type="PROSITE" id="PS50110"/>
    </source>
</evidence>
<dbReference type="Proteomes" id="UP000248326">
    <property type="component" value="Unassembled WGS sequence"/>
</dbReference>
<evidence type="ECO:0000313" key="10">
    <source>
        <dbReference type="EMBL" id="PYE52888.1"/>
    </source>
</evidence>
<comment type="caution">
    <text evidence="10">The sequence shown here is derived from an EMBL/GenBank/DDBJ whole genome shotgun (WGS) entry which is preliminary data.</text>
</comment>
<organism evidence="10 11">
    <name type="scientific">Deinococcus yavapaiensis KR-236</name>
    <dbReference type="NCBI Taxonomy" id="694435"/>
    <lineage>
        <taxon>Bacteria</taxon>
        <taxon>Thermotogati</taxon>
        <taxon>Deinococcota</taxon>
        <taxon>Deinococci</taxon>
        <taxon>Deinococcales</taxon>
        <taxon>Deinococcaceae</taxon>
        <taxon>Deinococcus</taxon>
    </lineage>
</organism>
<dbReference type="InterPro" id="IPR011006">
    <property type="entry name" value="CheY-like_superfamily"/>
</dbReference>
<evidence type="ECO:0000256" key="7">
    <source>
        <dbReference type="PROSITE-ProRule" id="PRU01091"/>
    </source>
</evidence>
<keyword evidence="2" id="KW-0902">Two-component regulatory system</keyword>
<dbReference type="AlphaFoldDB" id="A0A318SK05"/>
<feature type="domain" description="OmpR/PhoB-type" evidence="9">
    <location>
        <begin position="124"/>
        <end position="220"/>
    </location>
</feature>
<dbReference type="SMART" id="SM00448">
    <property type="entry name" value="REC"/>
    <property type="match status" value="1"/>
</dbReference>
<dbReference type="GO" id="GO:0000156">
    <property type="term" value="F:phosphorelay response regulator activity"/>
    <property type="evidence" value="ECO:0007669"/>
    <property type="project" value="TreeGrafter"/>
</dbReference>
<keyword evidence="5" id="KW-0804">Transcription</keyword>
<dbReference type="GO" id="GO:0000976">
    <property type="term" value="F:transcription cis-regulatory region binding"/>
    <property type="evidence" value="ECO:0007669"/>
    <property type="project" value="TreeGrafter"/>
</dbReference>
<evidence type="ECO:0000256" key="3">
    <source>
        <dbReference type="ARBA" id="ARBA00023015"/>
    </source>
</evidence>